<name>A0ACB6RDP8_9PLEO</name>
<dbReference type="Proteomes" id="UP000799755">
    <property type="component" value="Unassembled WGS sequence"/>
</dbReference>
<keyword evidence="2" id="KW-1185">Reference proteome</keyword>
<protein>
    <submittedName>
        <fullName evidence="1">Uncharacterized protein</fullName>
    </submittedName>
</protein>
<proteinExistence type="predicted"/>
<evidence type="ECO:0000313" key="1">
    <source>
        <dbReference type="EMBL" id="KAF2477266.1"/>
    </source>
</evidence>
<reference evidence="1" key="1">
    <citation type="journal article" date="2020" name="Stud. Mycol.">
        <title>101 Dothideomycetes genomes: a test case for predicting lifestyles and emergence of pathogens.</title>
        <authorList>
            <person name="Haridas S."/>
            <person name="Albert R."/>
            <person name="Binder M."/>
            <person name="Bloem J."/>
            <person name="Labutti K."/>
            <person name="Salamov A."/>
            <person name="Andreopoulos B."/>
            <person name="Baker S."/>
            <person name="Barry K."/>
            <person name="Bills G."/>
            <person name="Bluhm B."/>
            <person name="Cannon C."/>
            <person name="Castanera R."/>
            <person name="Culley D."/>
            <person name="Daum C."/>
            <person name="Ezra D."/>
            <person name="Gonzalez J."/>
            <person name="Henrissat B."/>
            <person name="Kuo A."/>
            <person name="Liang C."/>
            <person name="Lipzen A."/>
            <person name="Lutzoni F."/>
            <person name="Magnuson J."/>
            <person name="Mondo S."/>
            <person name="Nolan M."/>
            <person name="Ohm R."/>
            <person name="Pangilinan J."/>
            <person name="Park H.-J."/>
            <person name="Ramirez L."/>
            <person name="Alfaro M."/>
            <person name="Sun H."/>
            <person name="Tritt A."/>
            <person name="Yoshinaga Y."/>
            <person name="Zwiers L.-H."/>
            <person name="Turgeon B."/>
            <person name="Goodwin S."/>
            <person name="Spatafora J."/>
            <person name="Crous P."/>
            <person name="Grigoriev I."/>
        </authorList>
    </citation>
    <scope>NUCLEOTIDE SEQUENCE</scope>
    <source>
        <strain evidence="1">ATCC 200398</strain>
    </source>
</reference>
<dbReference type="EMBL" id="MU003493">
    <property type="protein sequence ID" value="KAF2477266.1"/>
    <property type="molecule type" value="Genomic_DNA"/>
</dbReference>
<sequence length="108" mass="11221">MSSENKPSSLPATLFTFLALYLTTLFSLDTWSAARGSPFSLSPSASTYFRPGNPRPSADSYQGQYHASGRRDGGVGGGSRGVGRLANARDSRPPMPLVGTASCGACMG</sequence>
<gene>
    <name evidence="1" type="ORF">BDR25DRAFT_300254</name>
</gene>
<comment type="caution">
    <text evidence="1">The sequence shown here is derived from an EMBL/GenBank/DDBJ whole genome shotgun (WGS) entry which is preliminary data.</text>
</comment>
<organism evidence="1 2">
    <name type="scientific">Lindgomyces ingoldianus</name>
    <dbReference type="NCBI Taxonomy" id="673940"/>
    <lineage>
        <taxon>Eukaryota</taxon>
        <taxon>Fungi</taxon>
        <taxon>Dikarya</taxon>
        <taxon>Ascomycota</taxon>
        <taxon>Pezizomycotina</taxon>
        <taxon>Dothideomycetes</taxon>
        <taxon>Pleosporomycetidae</taxon>
        <taxon>Pleosporales</taxon>
        <taxon>Lindgomycetaceae</taxon>
        <taxon>Lindgomyces</taxon>
    </lineage>
</organism>
<evidence type="ECO:0000313" key="2">
    <source>
        <dbReference type="Proteomes" id="UP000799755"/>
    </source>
</evidence>
<accession>A0ACB6RDP8</accession>